<dbReference type="Proteomes" id="UP000016944">
    <property type="component" value="Chromosome I"/>
</dbReference>
<dbReference type="InterPro" id="IPR052933">
    <property type="entry name" value="DNA_Protect_Modify"/>
</dbReference>
<dbReference type="PATRIC" id="fig|424182.3.peg.1435"/>
<dbReference type="KEGG" id="rir:BN877_I1453"/>
<dbReference type="EMBL" id="HG518322">
    <property type="protein sequence ID" value="CDI08360.1"/>
    <property type="molecule type" value="Genomic_DNA"/>
</dbReference>
<evidence type="ECO:0000313" key="1">
    <source>
        <dbReference type="EMBL" id="CDI08360.1"/>
    </source>
</evidence>
<proteinExistence type="predicted"/>
<accession>U4Q3T5</accession>
<dbReference type="RefSeq" id="WP_022556140.1">
    <property type="nucleotide sequence ID" value="NC_022535.1"/>
</dbReference>
<protein>
    <submittedName>
        <fullName evidence="1">Uncharacterized protein</fullName>
    </submittedName>
</protein>
<dbReference type="PANTHER" id="PTHR41313:SF1">
    <property type="entry name" value="DNA METHYLASE ADENINE-SPECIFIC DOMAIN-CONTAINING PROTEIN"/>
    <property type="match status" value="1"/>
</dbReference>
<dbReference type="HOGENOM" id="CLU_778178_0_0_5"/>
<dbReference type="PANTHER" id="PTHR41313">
    <property type="entry name" value="ADENINE-SPECIFIC METHYLTRANSFERASE"/>
    <property type="match status" value="1"/>
</dbReference>
<sequence>MFAAPDGTIHLRTADHIGQPTSQAVAFPNETAKERVSGMIRVRDAFAKLRRAQISETATDQQIENLRNRLNNLYDAFVKSHGPINSDANKRLFRDDPTWPQISALEQSFDKGLSAAMAKKTGEKARAATAEKAAIFTRRTQQPYRRPTSASSAKDALATVLNDYGRINLEAMSQLYGKPVDAIVDELGPLVFKTPTGGYETADQYLSGNVKQKLAEAERAAEQDPEYRRNVNALRDVIPADIEAIDIDVKPGAPWLPANHVEDFVSHIGQGAVKPRAFYSAANAKWAITVPQVTPAAQVQWGTDRAGVDTVLSAALNGQTITIHDRTTDGKSVVNQPATDAANEKVERVWEAAPND</sequence>
<organism evidence="1 2">
    <name type="scientific">Agrobacterium pusense</name>
    <dbReference type="NCBI Taxonomy" id="648995"/>
    <lineage>
        <taxon>Bacteria</taxon>
        <taxon>Pseudomonadati</taxon>
        <taxon>Pseudomonadota</taxon>
        <taxon>Alphaproteobacteria</taxon>
        <taxon>Hyphomicrobiales</taxon>
        <taxon>Rhizobiaceae</taxon>
        <taxon>Rhizobium/Agrobacterium group</taxon>
        <taxon>Agrobacterium</taxon>
    </lineage>
</organism>
<reference evidence="1 2" key="1">
    <citation type="journal article" date="2013" name="Genome Announc.">
        <title>Complete Genome Sequence of the Sesbania Symbiont and Rice Growth-Promoting Endophyte Rhizobium sp. Strain IRBG74.</title>
        <authorList>
            <person name="Crook M.B."/>
            <person name="Mitra S."/>
            <person name="Ane J.M."/>
            <person name="Sadowsky M.J."/>
            <person name="Gyaneshwar P."/>
        </authorList>
    </citation>
    <scope>NUCLEOTIDE SEQUENCE [LARGE SCALE GENOMIC DNA]</scope>
    <source>
        <strain evidence="1 2">IRBG74</strain>
    </source>
</reference>
<dbReference type="AlphaFoldDB" id="U4Q3T5"/>
<evidence type="ECO:0000313" key="2">
    <source>
        <dbReference type="Proteomes" id="UP000016944"/>
    </source>
</evidence>
<gene>
    <name evidence="1" type="ORF">BN877_I1453</name>
</gene>
<name>U4Q3T5_9HYPH</name>